<dbReference type="Gene3D" id="3.40.630.10">
    <property type="entry name" value="Zn peptidases"/>
    <property type="match status" value="1"/>
</dbReference>
<dbReference type="InterPro" id="IPR012166">
    <property type="entry name" value="Uncharacterised_RocB"/>
</dbReference>
<dbReference type="InterPro" id="IPR001261">
    <property type="entry name" value="ArgE/DapE_CS"/>
</dbReference>
<dbReference type="PANTHER" id="PTHR43808">
    <property type="entry name" value="ACETYLORNITHINE DEACETYLASE"/>
    <property type="match status" value="1"/>
</dbReference>
<proteinExistence type="predicted"/>
<dbReference type="PROSITE" id="PS00759">
    <property type="entry name" value="ARGE_DAPE_CPG2_2"/>
    <property type="match status" value="1"/>
</dbReference>
<dbReference type="EMBL" id="FMWL01000018">
    <property type="protein sequence ID" value="SCZ81371.1"/>
    <property type="molecule type" value="Genomic_DNA"/>
</dbReference>
<dbReference type="InterPro" id="IPR002933">
    <property type="entry name" value="Peptidase_M20"/>
</dbReference>
<dbReference type="STRING" id="1120920.SAMN03080599_02753"/>
<evidence type="ECO:0000313" key="4">
    <source>
        <dbReference type="Proteomes" id="UP000199208"/>
    </source>
</evidence>
<dbReference type="GO" id="GO:0016787">
    <property type="term" value="F:hydrolase activity"/>
    <property type="evidence" value="ECO:0007669"/>
    <property type="project" value="UniProtKB-KW"/>
</dbReference>
<dbReference type="PANTHER" id="PTHR43808:SF27">
    <property type="entry name" value="PROTEIN ROCB"/>
    <property type="match status" value="1"/>
</dbReference>
<evidence type="ECO:0000256" key="1">
    <source>
        <dbReference type="ARBA" id="ARBA00022801"/>
    </source>
</evidence>
<reference evidence="3 4" key="1">
    <citation type="submission" date="2016-10" db="EMBL/GenBank/DDBJ databases">
        <authorList>
            <person name="de Groot N.N."/>
        </authorList>
    </citation>
    <scope>NUCLEOTIDE SEQUENCE [LARGE SCALE GENOMIC DNA]</scope>
    <source>
        <strain evidence="3 4">DSM 2784</strain>
    </source>
</reference>
<dbReference type="SUPFAM" id="SSF53187">
    <property type="entry name" value="Zn-dependent exopeptidases"/>
    <property type="match status" value="1"/>
</dbReference>
<evidence type="ECO:0000256" key="2">
    <source>
        <dbReference type="ARBA" id="ARBA00022833"/>
    </source>
</evidence>
<dbReference type="OrthoDB" id="9815360at2"/>
<keyword evidence="1" id="KW-0378">Hydrolase</keyword>
<sequence>METLKATNLNYIQAIDPEAIEKIFYPYVAINSESGTPAENAASAYVYRHFKDHPYFVKHPEHFGLYKVAHDPHQREVAWAMVKGSSNRTIVMVHHFDIVEIEDFKNHKAFAFNPETLLASLAEDPEAISEEAMADLKSNQWIFGRGSADMKGGGAIQMAIMDAYGHQEDFDGTLILIAVSDEENLSGGMRSAAVLLDELKDRYQLEYILMINSEPHQRKTPECGMLSGGSIGKILPFVYVRGILAHAGKSPEGFNPVQILSEIVRRTEMNPSLADVAEEVGEMSPPPTWLMVRDSKTTYDVSMPLTAFGCISFQPLSSMPDQIIRTLVDMARFSAEEVAARVNVAADLYHKHTKRPKRTVRWAPEVLTFSELIQRCEARFGERFHAFYQDALKKENDNMYSGIDNHAEATWNLLDSILDFLGTDQPMVIIGVVPPYYPSVSYLDRAEHTEVVLGLKQALNALTTENYGQSYDLEAYFTGISDLSYVSLKPEEVQTLEVAVAAQMPLYGDFYAIPFEAIARNAMPCINIGPWGKDFHKISERVLKEDLLHRTPAMVLKAIETMLGKAGEASVPAAETQRIHDIS</sequence>
<name>A0A1G5S6L3_9FIRM</name>
<keyword evidence="2" id="KW-0862">Zinc</keyword>
<evidence type="ECO:0000313" key="3">
    <source>
        <dbReference type="EMBL" id="SCZ81371.1"/>
    </source>
</evidence>
<organism evidence="3 4">
    <name type="scientific">Acidaminobacter hydrogenoformans DSM 2784</name>
    <dbReference type="NCBI Taxonomy" id="1120920"/>
    <lineage>
        <taxon>Bacteria</taxon>
        <taxon>Bacillati</taxon>
        <taxon>Bacillota</taxon>
        <taxon>Clostridia</taxon>
        <taxon>Peptostreptococcales</taxon>
        <taxon>Acidaminobacteraceae</taxon>
        <taxon>Acidaminobacter</taxon>
    </lineage>
</organism>
<protein>
    <submittedName>
        <fullName evidence="3">Arginine utilization protein RocB</fullName>
    </submittedName>
</protein>
<dbReference type="Proteomes" id="UP000199208">
    <property type="component" value="Unassembled WGS sequence"/>
</dbReference>
<accession>A0A1G5S6L3</accession>
<gene>
    <name evidence="3" type="ORF">SAMN03080599_02753</name>
</gene>
<keyword evidence="4" id="KW-1185">Reference proteome</keyword>
<dbReference type="PIRSF" id="PIRSF010386">
    <property type="entry name" value="RocB"/>
    <property type="match status" value="1"/>
</dbReference>
<dbReference type="AlphaFoldDB" id="A0A1G5S6L3"/>
<dbReference type="Pfam" id="PF01546">
    <property type="entry name" value="Peptidase_M20"/>
    <property type="match status" value="1"/>
</dbReference>
<dbReference type="InterPro" id="IPR050072">
    <property type="entry name" value="Peptidase_M20A"/>
</dbReference>
<dbReference type="RefSeq" id="WP_092592459.1">
    <property type="nucleotide sequence ID" value="NZ_FMWL01000018.1"/>
</dbReference>